<dbReference type="AlphaFoldDB" id="A0A1G9YEK0"/>
<reference evidence="3" key="1">
    <citation type="submission" date="2016-10" db="EMBL/GenBank/DDBJ databases">
        <authorList>
            <person name="Varghese N."/>
            <person name="Submissions S."/>
        </authorList>
    </citation>
    <scope>NUCLEOTIDE SEQUENCE [LARGE SCALE GENOMIC DNA]</scope>
    <source>
        <strain evidence="3">JCM 21621</strain>
    </source>
</reference>
<dbReference type="InterPro" id="IPR012902">
    <property type="entry name" value="N_methyl_site"/>
</dbReference>
<accession>A0A1G9YEK0</accession>
<dbReference type="PROSITE" id="PS00409">
    <property type="entry name" value="PROKAR_NTER_METHYL"/>
    <property type="match status" value="1"/>
</dbReference>
<dbReference type="Proteomes" id="UP000242957">
    <property type="component" value="Unassembled WGS sequence"/>
</dbReference>
<dbReference type="OrthoDB" id="7032498at2"/>
<dbReference type="RefSeq" id="WP_084313043.1">
    <property type="nucleotide sequence ID" value="NZ_FNIJ01000001.1"/>
</dbReference>
<name>A0A1G9YEK0_9PSED</name>
<organism evidence="2 3">
    <name type="scientific">Pseudomonas jinjuensis</name>
    <dbReference type="NCBI Taxonomy" id="198616"/>
    <lineage>
        <taxon>Bacteria</taxon>
        <taxon>Pseudomonadati</taxon>
        <taxon>Pseudomonadota</taxon>
        <taxon>Gammaproteobacteria</taxon>
        <taxon>Pseudomonadales</taxon>
        <taxon>Pseudomonadaceae</taxon>
        <taxon>Pseudomonas</taxon>
    </lineage>
</organism>
<feature type="transmembrane region" description="Helical" evidence="1">
    <location>
        <begin position="12"/>
        <end position="39"/>
    </location>
</feature>
<keyword evidence="1" id="KW-0812">Transmembrane</keyword>
<keyword evidence="3" id="KW-1185">Reference proteome</keyword>
<dbReference type="Pfam" id="PF07963">
    <property type="entry name" value="N_methyl"/>
    <property type="match status" value="1"/>
</dbReference>
<evidence type="ECO:0000313" key="3">
    <source>
        <dbReference type="Proteomes" id="UP000242957"/>
    </source>
</evidence>
<protein>
    <submittedName>
        <fullName evidence="2">General secretion pathway protein J</fullName>
    </submittedName>
</protein>
<keyword evidence="1" id="KW-1133">Transmembrane helix</keyword>
<dbReference type="STRING" id="198616.SAMN05216193_10122"/>
<keyword evidence="1" id="KW-0472">Membrane</keyword>
<sequence length="200" mass="22137">MTESRAAARQSGFTLLEMIVVLVLVAFITTLLMQGMFYVAQVNDRFLRQGEGRQVRELAFGWFSDAVSHLAAPVNADTSARFRGDSRSFEGVTTLAADRRAGIPVPFAYRIEADAQEKSSSAEFIYVRMAQGSRWPLMKLPGDARFQYQDAHGGWHEDWPPEPALADRLPEAVALSSTEGSLFVLASVLTPRLGLNLDDR</sequence>
<evidence type="ECO:0000256" key="1">
    <source>
        <dbReference type="SAM" id="Phobius"/>
    </source>
</evidence>
<evidence type="ECO:0000313" key="2">
    <source>
        <dbReference type="EMBL" id="SDN07492.1"/>
    </source>
</evidence>
<gene>
    <name evidence="2" type="ORF">SAMN05216193_10122</name>
</gene>
<proteinExistence type="predicted"/>
<dbReference type="EMBL" id="FNIJ01000001">
    <property type="protein sequence ID" value="SDN07492.1"/>
    <property type="molecule type" value="Genomic_DNA"/>
</dbReference>
<dbReference type="NCBIfam" id="TIGR02532">
    <property type="entry name" value="IV_pilin_GFxxxE"/>
    <property type="match status" value="1"/>
</dbReference>